<accession>A0A067PG77</accession>
<evidence type="ECO:0000313" key="2">
    <source>
        <dbReference type="EMBL" id="KDQ53814.1"/>
    </source>
</evidence>
<dbReference type="HOGENOM" id="CLU_2606367_0_0_1"/>
<evidence type="ECO:0000313" key="3">
    <source>
        <dbReference type="Proteomes" id="UP000027265"/>
    </source>
</evidence>
<sequence length="79" mass="9311">MGSWRTCLYQRTDYSLCRPTQRSSSRPSSPTGSHRRTRMEEFGRGQWYLSRRRHGVCSLCPCVMGLRERWRRGRGGLLC</sequence>
<dbReference type="EMBL" id="KL197732">
    <property type="protein sequence ID" value="KDQ53814.1"/>
    <property type="molecule type" value="Genomic_DNA"/>
</dbReference>
<feature type="region of interest" description="Disordered" evidence="1">
    <location>
        <begin position="18"/>
        <end position="39"/>
    </location>
</feature>
<proteinExistence type="predicted"/>
<reference evidence="3" key="1">
    <citation type="journal article" date="2014" name="Proc. Natl. Acad. Sci. U.S.A.">
        <title>Extensive sampling of basidiomycete genomes demonstrates inadequacy of the white-rot/brown-rot paradigm for wood decay fungi.</title>
        <authorList>
            <person name="Riley R."/>
            <person name="Salamov A.A."/>
            <person name="Brown D.W."/>
            <person name="Nagy L.G."/>
            <person name="Floudas D."/>
            <person name="Held B.W."/>
            <person name="Levasseur A."/>
            <person name="Lombard V."/>
            <person name="Morin E."/>
            <person name="Otillar R."/>
            <person name="Lindquist E.A."/>
            <person name="Sun H."/>
            <person name="LaButti K.M."/>
            <person name="Schmutz J."/>
            <person name="Jabbour D."/>
            <person name="Luo H."/>
            <person name="Baker S.E."/>
            <person name="Pisabarro A.G."/>
            <person name="Walton J.D."/>
            <person name="Blanchette R.A."/>
            <person name="Henrissat B."/>
            <person name="Martin F."/>
            <person name="Cullen D."/>
            <person name="Hibbett D.S."/>
            <person name="Grigoriev I.V."/>
        </authorList>
    </citation>
    <scope>NUCLEOTIDE SEQUENCE [LARGE SCALE GENOMIC DNA]</scope>
    <source>
        <strain evidence="3">MUCL 33604</strain>
    </source>
</reference>
<organism evidence="2 3">
    <name type="scientific">Jaapia argillacea MUCL 33604</name>
    <dbReference type="NCBI Taxonomy" id="933084"/>
    <lineage>
        <taxon>Eukaryota</taxon>
        <taxon>Fungi</taxon>
        <taxon>Dikarya</taxon>
        <taxon>Basidiomycota</taxon>
        <taxon>Agaricomycotina</taxon>
        <taxon>Agaricomycetes</taxon>
        <taxon>Agaricomycetidae</taxon>
        <taxon>Jaapiales</taxon>
        <taxon>Jaapiaceae</taxon>
        <taxon>Jaapia</taxon>
    </lineage>
</organism>
<protein>
    <submittedName>
        <fullName evidence="2">Uncharacterized protein</fullName>
    </submittedName>
</protein>
<keyword evidence="3" id="KW-1185">Reference proteome</keyword>
<dbReference type="AlphaFoldDB" id="A0A067PG77"/>
<evidence type="ECO:0000256" key="1">
    <source>
        <dbReference type="SAM" id="MobiDB-lite"/>
    </source>
</evidence>
<feature type="compositionally biased region" description="Low complexity" evidence="1">
    <location>
        <begin position="18"/>
        <end position="32"/>
    </location>
</feature>
<dbReference type="InParanoid" id="A0A067PG77"/>
<name>A0A067PG77_9AGAM</name>
<gene>
    <name evidence="2" type="ORF">JAAARDRAFT_423938</name>
</gene>
<dbReference type="Proteomes" id="UP000027265">
    <property type="component" value="Unassembled WGS sequence"/>
</dbReference>